<organism evidence="3 4">
    <name type="scientific">Phytophthora sojae (strain P6497)</name>
    <name type="common">Soybean stem and root rot agent</name>
    <name type="synonym">Phytophthora megasperma f. sp. glycines</name>
    <dbReference type="NCBI Taxonomy" id="1094619"/>
    <lineage>
        <taxon>Eukaryota</taxon>
        <taxon>Sar</taxon>
        <taxon>Stramenopiles</taxon>
        <taxon>Oomycota</taxon>
        <taxon>Peronosporomycetes</taxon>
        <taxon>Peronosporales</taxon>
        <taxon>Peronosporaceae</taxon>
        <taxon>Phytophthora</taxon>
    </lineage>
</organism>
<sequence length="124" mass="13922">LNQEPIRGACAALCPPKEAADRARTQELSRFERPSSAAGGQRLEPVKKYRRAAAGRDVWGPSELRPPSVLLRTLRHLFTAVLPWPSSGFDAYEQRGSARSAEFLAVYHFVNDRVRSVRQDFTVQ</sequence>
<dbReference type="GO" id="GO:0005737">
    <property type="term" value="C:cytoplasm"/>
    <property type="evidence" value="ECO:0007669"/>
    <property type="project" value="TreeGrafter"/>
</dbReference>
<dbReference type="PANTHER" id="PTHR12436">
    <property type="entry name" value="80 KDA MCM3-ASSOCIATED PROTEIN"/>
    <property type="match status" value="1"/>
</dbReference>
<dbReference type="Pfam" id="PF03399">
    <property type="entry name" value="SAC3_GANP"/>
    <property type="match status" value="1"/>
</dbReference>
<proteinExistence type="predicted"/>
<reference evidence="3 4" key="1">
    <citation type="journal article" date="2006" name="Science">
        <title>Phytophthora genome sequences uncover evolutionary origins and mechanisms of pathogenesis.</title>
        <authorList>
            <person name="Tyler B.M."/>
            <person name="Tripathy S."/>
            <person name="Zhang X."/>
            <person name="Dehal P."/>
            <person name="Jiang R.H."/>
            <person name="Aerts A."/>
            <person name="Arredondo F.D."/>
            <person name="Baxter L."/>
            <person name="Bensasson D."/>
            <person name="Beynon J.L."/>
            <person name="Chapman J."/>
            <person name="Damasceno C.M."/>
            <person name="Dorrance A.E."/>
            <person name="Dou D."/>
            <person name="Dickerman A.W."/>
            <person name="Dubchak I.L."/>
            <person name="Garbelotto M."/>
            <person name="Gijzen M."/>
            <person name="Gordon S.G."/>
            <person name="Govers F."/>
            <person name="Grunwald N.J."/>
            <person name="Huang W."/>
            <person name="Ivors K.L."/>
            <person name="Jones R.W."/>
            <person name="Kamoun S."/>
            <person name="Krampis K."/>
            <person name="Lamour K.H."/>
            <person name="Lee M.K."/>
            <person name="McDonald W.H."/>
            <person name="Medina M."/>
            <person name="Meijer H.J."/>
            <person name="Nordberg E.K."/>
            <person name="Maclean D.J."/>
            <person name="Ospina-Giraldo M.D."/>
            <person name="Morris P.F."/>
            <person name="Phuntumart V."/>
            <person name="Putnam N.H."/>
            <person name="Rash S."/>
            <person name="Rose J.K."/>
            <person name="Sakihama Y."/>
            <person name="Salamov A.A."/>
            <person name="Savidor A."/>
            <person name="Scheuring C.F."/>
            <person name="Smith B.M."/>
            <person name="Sobral B.W."/>
            <person name="Terry A."/>
            <person name="Torto-Alalibo T.A."/>
            <person name="Win J."/>
            <person name="Xu Z."/>
            <person name="Zhang H."/>
            <person name="Grigoriev I.V."/>
            <person name="Rokhsar D.S."/>
            <person name="Boore J.L."/>
        </authorList>
    </citation>
    <scope>NUCLEOTIDE SEQUENCE [LARGE SCALE GENOMIC DNA]</scope>
    <source>
        <strain evidence="3 4">P6497</strain>
    </source>
</reference>
<feature type="non-terminal residue" evidence="3">
    <location>
        <position position="1"/>
    </location>
</feature>
<dbReference type="InterPro" id="IPR045107">
    <property type="entry name" value="SAC3/GANP/THP3"/>
</dbReference>
<dbReference type="EMBL" id="JH159153">
    <property type="protein sequence ID" value="EGZ22335.1"/>
    <property type="molecule type" value="Genomic_DNA"/>
</dbReference>
<protein>
    <recommendedName>
        <fullName evidence="2">SAC3/GANP/THP3 conserved domain-containing protein</fullName>
    </recommendedName>
</protein>
<evidence type="ECO:0000256" key="1">
    <source>
        <dbReference type="SAM" id="MobiDB-lite"/>
    </source>
</evidence>
<dbReference type="Gene3D" id="1.25.40.990">
    <property type="match status" value="1"/>
</dbReference>
<feature type="non-terminal residue" evidence="3">
    <location>
        <position position="124"/>
    </location>
</feature>
<dbReference type="PANTHER" id="PTHR12436:SF3">
    <property type="entry name" value="GERMINAL-CENTER ASSOCIATED NUCLEAR PROTEIN"/>
    <property type="match status" value="1"/>
</dbReference>
<dbReference type="GO" id="GO:0006406">
    <property type="term" value="P:mRNA export from nucleus"/>
    <property type="evidence" value="ECO:0007669"/>
    <property type="project" value="TreeGrafter"/>
</dbReference>
<dbReference type="InterPro" id="IPR005062">
    <property type="entry name" value="SAC3/GANP/THP3_conserved"/>
</dbReference>
<feature type="domain" description="SAC3/GANP/THP3 conserved" evidence="2">
    <location>
        <begin position="13"/>
        <end position="124"/>
    </location>
</feature>
<dbReference type="RefSeq" id="XP_009525052.1">
    <property type="nucleotide sequence ID" value="XM_009526757.1"/>
</dbReference>
<dbReference type="STRING" id="1094619.G4Z5M1"/>
<dbReference type="AlphaFoldDB" id="G4Z5M1"/>
<dbReference type="GO" id="GO:0070390">
    <property type="term" value="C:transcription export complex 2"/>
    <property type="evidence" value="ECO:0007669"/>
    <property type="project" value="TreeGrafter"/>
</dbReference>
<evidence type="ECO:0000259" key="2">
    <source>
        <dbReference type="Pfam" id="PF03399"/>
    </source>
</evidence>
<dbReference type="InParanoid" id="G4Z5M1"/>
<dbReference type="SMR" id="G4Z5M1"/>
<dbReference type="GeneID" id="20650933"/>
<accession>G4Z5M1</accession>
<evidence type="ECO:0000313" key="3">
    <source>
        <dbReference type="EMBL" id="EGZ22335.1"/>
    </source>
</evidence>
<dbReference type="Proteomes" id="UP000002640">
    <property type="component" value="Unassembled WGS sequence"/>
</dbReference>
<keyword evidence="4" id="KW-1185">Reference proteome</keyword>
<name>G4Z5M1_PHYSP</name>
<dbReference type="KEGG" id="psoj:PHYSODRAFT_386131"/>
<feature type="compositionally biased region" description="Basic and acidic residues" evidence="1">
    <location>
        <begin position="23"/>
        <end position="33"/>
    </location>
</feature>
<gene>
    <name evidence="3" type="ORF">PHYSODRAFT_386131</name>
</gene>
<evidence type="ECO:0000313" key="4">
    <source>
        <dbReference type="Proteomes" id="UP000002640"/>
    </source>
</evidence>
<feature type="region of interest" description="Disordered" evidence="1">
    <location>
        <begin position="23"/>
        <end position="43"/>
    </location>
</feature>